<evidence type="ECO:0000313" key="2">
    <source>
        <dbReference type="Proteomes" id="UP001055879"/>
    </source>
</evidence>
<dbReference type="Proteomes" id="UP001055879">
    <property type="component" value="Linkage Group LG03"/>
</dbReference>
<evidence type="ECO:0000313" key="1">
    <source>
        <dbReference type="EMBL" id="KAI3748856.1"/>
    </source>
</evidence>
<gene>
    <name evidence="1" type="ORF">L6452_12246</name>
</gene>
<comment type="caution">
    <text evidence="1">The sequence shown here is derived from an EMBL/GenBank/DDBJ whole genome shotgun (WGS) entry which is preliminary data.</text>
</comment>
<organism evidence="1 2">
    <name type="scientific">Arctium lappa</name>
    <name type="common">Greater burdock</name>
    <name type="synonym">Lappa major</name>
    <dbReference type="NCBI Taxonomy" id="4217"/>
    <lineage>
        <taxon>Eukaryota</taxon>
        <taxon>Viridiplantae</taxon>
        <taxon>Streptophyta</taxon>
        <taxon>Embryophyta</taxon>
        <taxon>Tracheophyta</taxon>
        <taxon>Spermatophyta</taxon>
        <taxon>Magnoliopsida</taxon>
        <taxon>eudicotyledons</taxon>
        <taxon>Gunneridae</taxon>
        <taxon>Pentapetalae</taxon>
        <taxon>asterids</taxon>
        <taxon>campanulids</taxon>
        <taxon>Asterales</taxon>
        <taxon>Asteraceae</taxon>
        <taxon>Carduoideae</taxon>
        <taxon>Cardueae</taxon>
        <taxon>Arctiinae</taxon>
        <taxon>Arctium</taxon>
    </lineage>
</organism>
<reference evidence="1 2" key="2">
    <citation type="journal article" date="2022" name="Mol. Ecol. Resour.">
        <title>The genomes of chicory, endive, great burdock and yacon provide insights into Asteraceae paleo-polyploidization history and plant inulin production.</title>
        <authorList>
            <person name="Fan W."/>
            <person name="Wang S."/>
            <person name="Wang H."/>
            <person name="Wang A."/>
            <person name="Jiang F."/>
            <person name="Liu H."/>
            <person name="Zhao H."/>
            <person name="Xu D."/>
            <person name="Zhang Y."/>
        </authorList>
    </citation>
    <scope>NUCLEOTIDE SEQUENCE [LARGE SCALE GENOMIC DNA]</scope>
    <source>
        <strain evidence="2">cv. Niubang</strain>
    </source>
</reference>
<reference evidence="2" key="1">
    <citation type="journal article" date="2022" name="Mol. Ecol. Resour.">
        <title>The genomes of chicory, endive, great burdock and yacon provide insights into Asteraceae palaeo-polyploidization history and plant inulin production.</title>
        <authorList>
            <person name="Fan W."/>
            <person name="Wang S."/>
            <person name="Wang H."/>
            <person name="Wang A."/>
            <person name="Jiang F."/>
            <person name="Liu H."/>
            <person name="Zhao H."/>
            <person name="Xu D."/>
            <person name="Zhang Y."/>
        </authorList>
    </citation>
    <scope>NUCLEOTIDE SEQUENCE [LARGE SCALE GENOMIC DNA]</scope>
    <source>
        <strain evidence="2">cv. Niubang</strain>
    </source>
</reference>
<proteinExistence type="predicted"/>
<dbReference type="EMBL" id="CM042049">
    <property type="protein sequence ID" value="KAI3748856.1"/>
    <property type="molecule type" value="Genomic_DNA"/>
</dbReference>
<protein>
    <submittedName>
        <fullName evidence="1">Uncharacterized protein</fullName>
    </submittedName>
</protein>
<sequence>MVDRLLLHHISTAPKTNRRIPSNTTSKSIHGGTISIVHPTLVRSRQPVCFCLLFIMATISSSPRTVEEIFKDYSARRSGIVRALTYDVDEFFSTCDPEKENLCLYGHPNETWEVTLPAEEVPPELPEPALGINFARDGMHRSDWLSLIAVHTDSWLLAVAFYFGARLNRNERKRLFSLINDLPTVFEVVTERKPIKDKPNMEGGNKSRTSTNRSSDGQVKNTPRPYDESYVEDEDEHGETLCGYCGGNYSGDEFWIGCDICERWYHGKCVKITPAKAESIKQYKCPSCSTKKVRP</sequence>
<accession>A0ACB9DRM7</accession>
<name>A0ACB9DRM7_ARCLA</name>
<keyword evidence="2" id="KW-1185">Reference proteome</keyword>